<accession>A0ABP0DLE3</accession>
<dbReference type="InterPro" id="IPR023321">
    <property type="entry name" value="PINIT"/>
</dbReference>
<feature type="region of interest" description="Disordered" evidence="5">
    <location>
        <begin position="77"/>
        <end position="105"/>
    </location>
</feature>
<name>A0ABP0DLE3_9PEZI</name>
<dbReference type="InterPro" id="IPR038654">
    <property type="entry name" value="PINIT_sf"/>
</dbReference>
<dbReference type="Proteomes" id="UP001642501">
    <property type="component" value="Unassembled WGS sequence"/>
</dbReference>
<dbReference type="GO" id="GO:0016874">
    <property type="term" value="F:ligase activity"/>
    <property type="evidence" value="ECO:0007669"/>
    <property type="project" value="UniProtKB-KW"/>
</dbReference>
<evidence type="ECO:0000256" key="2">
    <source>
        <dbReference type="ARBA" id="ARBA00005383"/>
    </source>
</evidence>
<feature type="compositionally biased region" description="Polar residues" evidence="5">
    <location>
        <begin position="319"/>
        <end position="329"/>
    </location>
</feature>
<evidence type="ECO:0000256" key="4">
    <source>
        <dbReference type="ARBA" id="ARBA00022786"/>
    </source>
</evidence>
<organism evidence="7 8">
    <name type="scientific">Sporothrix epigloea</name>
    <dbReference type="NCBI Taxonomy" id="1892477"/>
    <lineage>
        <taxon>Eukaryota</taxon>
        <taxon>Fungi</taxon>
        <taxon>Dikarya</taxon>
        <taxon>Ascomycota</taxon>
        <taxon>Pezizomycotina</taxon>
        <taxon>Sordariomycetes</taxon>
        <taxon>Sordariomycetidae</taxon>
        <taxon>Ophiostomatales</taxon>
        <taxon>Ophiostomataceae</taxon>
        <taxon>Sporothrix</taxon>
    </lineage>
</organism>
<sequence>MASRQEEVKGLVSMIQMLKNRDLVSICQINNLAKSGNKADLHRRIINYASVHDPNEQAFHNIKSSIMLVTNGAMSSSHRMPRHLNSSLPSSPAYNSVHSRTTSPYQDSSNGLGFISGRAQQFSHQGLQFKSSPYYQIETAIGDVHLCEAMVQHRNSVTLVIRSSQHPDLQKCLDDPTMRVMIFCAASNYDVQDIAFPFQCEIKVNGGEIKANLRGLKNKPGSTRPVDITSLLRLKPPGYGNSLEFTYALTGKCFDATSYLQLQEQGPQWLCPICSKPAPFDALAVDEYVKVILEKTSTELDQVTIDPDGTWHTEKTQDRNSSGNASRSTPPRDSETVATLLDDEFEVMSTPVPRRDNGYRNGMTSNGNLASSATLVNSRDTTLTPSQAVSASGGGLNSNHKRPREVIDLTLSSDDDDKDEPPPRRLKRQYTSNGHSEGIPPAYFADLSGSSIYF</sequence>
<protein>
    <submittedName>
        <fullName evidence="7">E3 SUMO-protein ligase pli1</fullName>
    </submittedName>
</protein>
<dbReference type="InterPro" id="IPR003034">
    <property type="entry name" value="SAP_dom"/>
</dbReference>
<comment type="similarity">
    <text evidence="2">Belongs to the PIAS family.</text>
</comment>
<keyword evidence="8" id="KW-1185">Reference proteome</keyword>
<dbReference type="Gene3D" id="2.60.120.780">
    <property type="entry name" value="PINIT domain"/>
    <property type="match status" value="1"/>
</dbReference>
<dbReference type="PROSITE" id="PS51466">
    <property type="entry name" value="PINIT"/>
    <property type="match status" value="1"/>
</dbReference>
<evidence type="ECO:0000313" key="7">
    <source>
        <dbReference type="EMBL" id="CAK7267842.1"/>
    </source>
</evidence>
<reference evidence="7 8" key="1">
    <citation type="submission" date="2024-01" db="EMBL/GenBank/DDBJ databases">
        <authorList>
            <person name="Allen C."/>
            <person name="Tagirdzhanova G."/>
        </authorList>
    </citation>
    <scope>NUCLEOTIDE SEQUENCE [LARGE SCALE GENOMIC DNA]</scope>
    <source>
        <strain evidence="7 8">CBS 573.63</strain>
    </source>
</reference>
<gene>
    <name evidence="7" type="primary">pli1</name>
    <name evidence="7" type="ORF">SEPCBS57363_002795</name>
</gene>
<dbReference type="EMBL" id="CAWUOM010000039">
    <property type="protein sequence ID" value="CAK7267842.1"/>
    <property type="molecule type" value="Genomic_DNA"/>
</dbReference>
<dbReference type="PANTHER" id="PTHR10782:SF4">
    <property type="entry name" value="TONALLI, ISOFORM E"/>
    <property type="match status" value="1"/>
</dbReference>
<evidence type="ECO:0000256" key="1">
    <source>
        <dbReference type="ARBA" id="ARBA00004718"/>
    </source>
</evidence>
<feature type="region of interest" description="Disordered" evidence="5">
    <location>
        <begin position="304"/>
        <end position="371"/>
    </location>
</feature>
<comment type="caution">
    <text evidence="7">The sequence shown here is derived from an EMBL/GenBank/DDBJ whole genome shotgun (WGS) entry which is preliminary data.</text>
</comment>
<keyword evidence="4" id="KW-0833">Ubl conjugation pathway</keyword>
<dbReference type="PANTHER" id="PTHR10782">
    <property type="entry name" value="ZINC FINGER MIZ DOMAIN-CONTAINING PROTEIN"/>
    <property type="match status" value="1"/>
</dbReference>
<feature type="domain" description="PINIT" evidence="6">
    <location>
        <begin position="118"/>
        <end position="264"/>
    </location>
</feature>
<keyword evidence="3" id="KW-0808">Transferase</keyword>
<feature type="compositionally biased region" description="Basic and acidic residues" evidence="5">
    <location>
        <begin position="309"/>
        <end position="318"/>
    </location>
</feature>
<keyword evidence="7" id="KW-0436">Ligase</keyword>
<evidence type="ECO:0000313" key="8">
    <source>
        <dbReference type="Proteomes" id="UP001642501"/>
    </source>
</evidence>
<dbReference type="Pfam" id="PF14324">
    <property type="entry name" value="PINIT"/>
    <property type="match status" value="1"/>
</dbReference>
<proteinExistence type="inferred from homology"/>
<dbReference type="SMART" id="SM00513">
    <property type="entry name" value="SAP"/>
    <property type="match status" value="1"/>
</dbReference>
<evidence type="ECO:0000256" key="3">
    <source>
        <dbReference type="ARBA" id="ARBA00022679"/>
    </source>
</evidence>
<comment type="pathway">
    <text evidence="1">Protein modification; protein sumoylation.</text>
</comment>
<feature type="region of interest" description="Disordered" evidence="5">
    <location>
        <begin position="408"/>
        <end position="442"/>
    </location>
</feature>
<feature type="compositionally biased region" description="Polar residues" evidence="5">
    <location>
        <begin position="362"/>
        <end position="371"/>
    </location>
</feature>
<evidence type="ECO:0000256" key="5">
    <source>
        <dbReference type="SAM" id="MobiDB-lite"/>
    </source>
</evidence>
<evidence type="ECO:0000259" key="6">
    <source>
        <dbReference type="PROSITE" id="PS51466"/>
    </source>
</evidence>